<sequence length="294" mass="32407">MSSFTLKTTHGLISITDNSLKNDKPALLLIHGNSCSSKIWQHFFDSEMISQNHRIVAFDLPGHGASSNAPDPEKTYCQRGYAELAVYILEHLNIASVVVLGWSLGGHIGIEMVPLLKPTTSQAHPIELKGLMLVGTPPSLGKEQIASGFKFGDGGLGHANMENWTDEQTIAFARNCAAARKEECYEEWMLADAKRTDGRARIMMGNVFAGTEDAGPVGVDQVKVVETEDVLVAVVNGSKDQFVNLDYLDNIKWRKLWRAECIRLDGLGHAPFWEEPASFETILMDFLADCAKEE</sequence>
<proteinExistence type="predicted"/>
<gene>
    <name evidence="2" type="ORF">EJ02DRAFT_455889</name>
</gene>
<evidence type="ECO:0000259" key="1">
    <source>
        <dbReference type="Pfam" id="PF00561"/>
    </source>
</evidence>
<dbReference type="PRINTS" id="PR00111">
    <property type="entry name" value="ABHYDROLASE"/>
</dbReference>
<dbReference type="InterPro" id="IPR029058">
    <property type="entry name" value="AB_hydrolase_fold"/>
</dbReference>
<protein>
    <submittedName>
        <fullName evidence="2">Alpha/beta-hydrolase</fullName>
    </submittedName>
</protein>
<dbReference type="PANTHER" id="PTHR43798">
    <property type="entry name" value="MONOACYLGLYCEROL LIPASE"/>
    <property type="match status" value="1"/>
</dbReference>
<dbReference type="EMBL" id="ML976060">
    <property type="protein sequence ID" value="KAF1940584.1"/>
    <property type="molecule type" value="Genomic_DNA"/>
</dbReference>
<feature type="domain" description="AB hydrolase-1" evidence="1">
    <location>
        <begin position="25"/>
        <end position="276"/>
    </location>
</feature>
<dbReference type="AlphaFoldDB" id="A0A6A5SLS6"/>
<evidence type="ECO:0000313" key="3">
    <source>
        <dbReference type="Proteomes" id="UP000800038"/>
    </source>
</evidence>
<name>A0A6A5SLS6_9PLEO</name>
<keyword evidence="2" id="KW-0378">Hydrolase</keyword>
<organism evidence="2 3">
    <name type="scientific">Clathrospora elynae</name>
    <dbReference type="NCBI Taxonomy" id="706981"/>
    <lineage>
        <taxon>Eukaryota</taxon>
        <taxon>Fungi</taxon>
        <taxon>Dikarya</taxon>
        <taxon>Ascomycota</taxon>
        <taxon>Pezizomycotina</taxon>
        <taxon>Dothideomycetes</taxon>
        <taxon>Pleosporomycetidae</taxon>
        <taxon>Pleosporales</taxon>
        <taxon>Diademaceae</taxon>
        <taxon>Clathrospora</taxon>
    </lineage>
</organism>
<dbReference type="OrthoDB" id="8119704at2759"/>
<dbReference type="Proteomes" id="UP000800038">
    <property type="component" value="Unassembled WGS sequence"/>
</dbReference>
<dbReference type="GO" id="GO:0016787">
    <property type="term" value="F:hydrolase activity"/>
    <property type="evidence" value="ECO:0007669"/>
    <property type="project" value="UniProtKB-KW"/>
</dbReference>
<dbReference type="Pfam" id="PF00561">
    <property type="entry name" value="Abhydrolase_1"/>
    <property type="match status" value="1"/>
</dbReference>
<dbReference type="InterPro" id="IPR050266">
    <property type="entry name" value="AB_hydrolase_sf"/>
</dbReference>
<dbReference type="Gene3D" id="3.40.50.1820">
    <property type="entry name" value="alpha/beta hydrolase"/>
    <property type="match status" value="1"/>
</dbReference>
<dbReference type="SUPFAM" id="SSF53474">
    <property type="entry name" value="alpha/beta-Hydrolases"/>
    <property type="match status" value="1"/>
</dbReference>
<dbReference type="InterPro" id="IPR000073">
    <property type="entry name" value="AB_hydrolase_1"/>
</dbReference>
<accession>A0A6A5SLS6</accession>
<reference evidence="2" key="1">
    <citation type="journal article" date="2020" name="Stud. Mycol.">
        <title>101 Dothideomycetes genomes: a test case for predicting lifestyles and emergence of pathogens.</title>
        <authorList>
            <person name="Haridas S."/>
            <person name="Albert R."/>
            <person name="Binder M."/>
            <person name="Bloem J."/>
            <person name="Labutti K."/>
            <person name="Salamov A."/>
            <person name="Andreopoulos B."/>
            <person name="Baker S."/>
            <person name="Barry K."/>
            <person name="Bills G."/>
            <person name="Bluhm B."/>
            <person name="Cannon C."/>
            <person name="Castanera R."/>
            <person name="Culley D."/>
            <person name="Daum C."/>
            <person name="Ezra D."/>
            <person name="Gonzalez J."/>
            <person name="Henrissat B."/>
            <person name="Kuo A."/>
            <person name="Liang C."/>
            <person name="Lipzen A."/>
            <person name="Lutzoni F."/>
            <person name="Magnuson J."/>
            <person name="Mondo S."/>
            <person name="Nolan M."/>
            <person name="Ohm R."/>
            <person name="Pangilinan J."/>
            <person name="Park H.-J."/>
            <person name="Ramirez L."/>
            <person name="Alfaro M."/>
            <person name="Sun H."/>
            <person name="Tritt A."/>
            <person name="Yoshinaga Y."/>
            <person name="Zwiers L.-H."/>
            <person name="Turgeon B."/>
            <person name="Goodwin S."/>
            <person name="Spatafora J."/>
            <person name="Crous P."/>
            <person name="Grigoriev I."/>
        </authorList>
    </citation>
    <scope>NUCLEOTIDE SEQUENCE</scope>
    <source>
        <strain evidence="2">CBS 161.51</strain>
    </source>
</reference>
<evidence type="ECO:0000313" key="2">
    <source>
        <dbReference type="EMBL" id="KAF1940584.1"/>
    </source>
</evidence>
<keyword evidence="3" id="KW-1185">Reference proteome</keyword>